<evidence type="ECO:0000313" key="3">
    <source>
        <dbReference type="Proteomes" id="UP000199545"/>
    </source>
</evidence>
<accession>A0A1I3L9M0</accession>
<dbReference type="GO" id="GO:0005737">
    <property type="term" value="C:cytoplasm"/>
    <property type="evidence" value="ECO:0007669"/>
    <property type="project" value="TreeGrafter"/>
</dbReference>
<dbReference type="InterPro" id="IPR001509">
    <property type="entry name" value="Epimerase_deHydtase"/>
</dbReference>
<name>A0A1I3L9M0_9BACL</name>
<dbReference type="Pfam" id="PF01370">
    <property type="entry name" value="Epimerase"/>
    <property type="match status" value="1"/>
</dbReference>
<keyword evidence="3" id="KW-1185">Reference proteome</keyword>
<dbReference type="InterPro" id="IPR051783">
    <property type="entry name" value="NAD(P)-dependent_oxidoreduct"/>
</dbReference>
<dbReference type="Gene3D" id="3.40.50.720">
    <property type="entry name" value="NAD(P)-binding Rossmann-like Domain"/>
    <property type="match status" value="1"/>
</dbReference>
<dbReference type="PANTHER" id="PTHR48079:SF6">
    <property type="entry name" value="NAD(P)-BINDING DOMAIN-CONTAINING PROTEIN-RELATED"/>
    <property type="match status" value="1"/>
</dbReference>
<dbReference type="SUPFAM" id="SSF51735">
    <property type="entry name" value="NAD(P)-binding Rossmann-fold domains"/>
    <property type="match status" value="1"/>
</dbReference>
<evidence type="ECO:0000313" key="2">
    <source>
        <dbReference type="EMBL" id="SFI81454.1"/>
    </source>
</evidence>
<evidence type="ECO:0000259" key="1">
    <source>
        <dbReference type="Pfam" id="PF01370"/>
    </source>
</evidence>
<proteinExistence type="predicted"/>
<dbReference type="RefSeq" id="WP_093227865.1">
    <property type="nucleotide sequence ID" value="NZ_FORR01000002.1"/>
</dbReference>
<feature type="domain" description="NAD-dependent epimerase/dehydratase" evidence="1">
    <location>
        <begin position="7"/>
        <end position="226"/>
    </location>
</feature>
<organism evidence="2 3">
    <name type="scientific">Thermoflavimicrobium dichotomicum</name>
    <dbReference type="NCBI Taxonomy" id="46223"/>
    <lineage>
        <taxon>Bacteria</taxon>
        <taxon>Bacillati</taxon>
        <taxon>Bacillota</taxon>
        <taxon>Bacilli</taxon>
        <taxon>Bacillales</taxon>
        <taxon>Thermoactinomycetaceae</taxon>
        <taxon>Thermoflavimicrobium</taxon>
    </lineage>
</organism>
<gene>
    <name evidence="2" type="ORF">SAMN05421852_10299</name>
</gene>
<reference evidence="2 3" key="1">
    <citation type="submission" date="2016-10" db="EMBL/GenBank/DDBJ databases">
        <authorList>
            <person name="de Groot N.N."/>
        </authorList>
    </citation>
    <scope>NUCLEOTIDE SEQUENCE [LARGE SCALE GENOMIC DNA]</scope>
    <source>
        <strain evidence="2 3">DSM 44778</strain>
    </source>
</reference>
<dbReference type="AlphaFoldDB" id="A0A1I3L9M0"/>
<dbReference type="InterPro" id="IPR036291">
    <property type="entry name" value="NAD(P)-bd_dom_sf"/>
</dbReference>
<dbReference type="STRING" id="46223.SAMN05421852_10299"/>
<dbReference type="PANTHER" id="PTHR48079">
    <property type="entry name" value="PROTEIN YEEZ"/>
    <property type="match status" value="1"/>
</dbReference>
<sequence length="319" mass="37021">MMKKIATVLGATGGMGYWLVKECLRHGYHVRAVARSQTSLEQLFPNHPELSFIHGDVMNEETVQQTCKNASVVYHAVNVPYREWESKQIPMMTSILKGTIGLAKRLVLIHPVYSYGRSQADTVSEQHPTEPHTKKGTIRKQMEEMLMQAYEQGQIEGVIIRLPDFYGPNARNTFLYMILSSLLQKKTAYWLGSTSLEREYIYVPDAAKAILQLETQPVLKHTIWNISSGETITGKEILSIASKYLGYEAKVQEIPYWMLKLMGWFHRDMRELTEMFYLYDSRFILDSQAFRRTFDYLTFTPMETGIKETLLWMNQLHLR</sequence>
<dbReference type="OrthoDB" id="112777at2"/>
<dbReference type="Proteomes" id="UP000199545">
    <property type="component" value="Unassembled WGS sequence"/>
</dbReference>
<dbReference type="GO" id="GO:0004029">
    <property type="term" value="F:aldehyde dehydrogenase (NAD+) activity"/>
    <property type="evidence" value="ECO:0007669"/>
    <property type="project" value="TreeGrafter"/>
</dbReference>
<dbReference type="EMBL" id="FORR01000002">
    <property type="protein sequence ID" value="SFI81454.1"/>
    <property type="molecule type" value="Genomic_DNA"/>
</dbReference>
<protein>
    <submittedName>
        <fullName evidence="2">Nucleoside-diphosphate-sugar epimerase</fullName>
    </submittedName>
</protein>